<dbReference type="InterPro" id="IPR016117">
    <property type="entry name" value="ArgJ-like_dom_sf"/>
</dbReference>
<dbReference type="SUPFAM" id="SSF56266">
    <property type="entry name" value="DmpA/ArgJ-like"/>
    <property type="match status" value="1"/>
</dbReference>
<dbReference type="OrthoDB" id="52592at2157"/>
<keyword evidence="9" id="KW-1185">Reference proteome</keyword>
<feature type="site" description="Involved in the stabilization of negative charge on the oxyanion by the formation of the oxyanion hole" evidence="7">
    <location>
        <position position="98"/>
    </location>
</feature>
<comment type="subunit">
    <text evidence="7">Heterotetramer of two alpha and two beta chains.</text>
</comment>
<dbReference type="InterPro" id="IPR002813">
    <property type="entry name" value="Arg_biosynth_ArgJ"/>
</dbReference>
<keyword evidence="7" id="KW-0028">Amino-acid biosynthesis</keyword>
<dbReference type="GO" id="GO:0006526">
    <property type="term" value="P:L-arginine biosynthetic process"/>
    <property type="evidence" value="ECO:0007669"/>
    <property type="project" value="UniProtKB-UniRule"/>
</dbReference>
<dbReference type="GO" id="GO:0005737">
    <property type="term" value="C:cytoplasm"/>
    <property type="evidence" value="ECO:0007669"/>
    <property type="project" value="UniProtKB-SubCell"/>
</dbReference>
<dbReference type="Pfam" id="PF01960">
    <property type="entry name" value="ArgJ"/>
    <property type="match status" value="1"/>
</dbReference>
<keyword evidence="5 7" id="KW-0068">Autocatalytic cleavage</keyword>
<comment type="caution">
    <text evidence="7">Lacks conserved residue(s) required for the propagation of feature annotation.</text>
</comment>
<protein>
    <recommendedName>
        <fullName evidence="7">Arginine biosynthesis bifunctional protein ArgJ</fullName>
    </recommendedName>
    <domain>
        <recommendedName>
            <fullName evidence="7">Glutamate N-acetyltransferase</fullName>
            <ecNumber evidence="7">2.3.1.35</ecNumber>
        </recommendedName>
        <alternativeName>
            <fullName evidence="7">Ornithine acetyltransferase</fullName>
            <shortName evidence="7">OATase</shortName>
        </alternativeName>
        <alternativeName>
            <fullName evidence="7">Ornithine transacetylase</fullName>
        </alternativeName>
    </domain>
    <domain>
        <recommendedName>
            <fullName evidence="7">Amino-acid acetyltransferase</fullName>
            <ecNumber evidence="7">2.3.1.1</ecNumber>
        </recommendedName>
        <alternativeName>
            <fullName evidence="7">N-acetylglutamate synthase</fullName>
            <shortName evidence="7">AGSase</shortName>
        </alternativeName>
    </domain>
    <component>
        <recommendedName>
            <fullName evidence="7">Arginine biosynthesis bifunctional protein ArgJ alpha chain</fullName>
        </recommendedName>
    </component>
    <component>
        <recommendedName>
            <fullName evidence="7">Arginine biosynthesis bifunctional protein ArgJ beta chain</fullName>
        </recommendedName>
    </component>
</protein>
<dbReference type="EMBL" id="MRZU01000003">
    <property type="protein sequence ID" value="OUJ18804.1"/>
    <property type="molecule type" value="Genomic_DNA"/>
</dbReference>
<dbReference type="EC" id="2.3.1.1" evidence="7"/>
<evidence type="ECO:0000256" key="7">
    <source>
        <dbReference type="HAMAP-Rule" id="MF_01106"/>
    </source>
</evidence>
<comment type="similarity">
    <text evidence="2 7">Belongs to the ArgJ family.</text>
</comment>
<keyword evidence="7" id="KW-0511">Multifunctional enzyme</keyword>
<evidence type="ECO:0000256" key="4">
    <source>
        <dbReference type="ARBA" id="ARBA00022679"/>
    </source>
</evidence>
<feature type="chain" id="PRO_5023371074" description="Arginine biosynthesis bifunctional protein ArgJ alpha chain" evidence="7">
    <location>
        <begin position="1"/>
        <end position="168"/>
    </location>
</feature>
<dbReference type="GO" id="GO:0006592">
    <property type="term" value="P:ornithine biosynthetic process"/>
    <property type="evidence" value="ECO:0007669"/>
    <property type="project" value="TreeGrafter"/>
</dbReference>
<comment type="caution">
    <text evidence="8">The sequence shown here is derived from an EMBL/GenBank/DDBJ whole genome shotgun (WGS) entry which is preliminary data.</text>
</comment>
<proteinExistence type="inferred from homology"/>
<dbReference type="NCBIfam" id="NF003802">
    <property type="entry name" value="PRK05388.1"/>
    <property type="match status" value="1"/>
</dbReference>
<dbReference type="CDD" id="cd02152">
    <property type="entry name" value="OAT"/>
    <property type="match status" value="1"/>
</dbReference>
<dbReference type="NCBIfam" id="TIGR00120">
    <property type="entry name" value="ArgJ"/>
    <property type="match status" value="1"/>
</dbReference>
<evidence type="ECO:0000313" key="8">
    <source>
        <dbReference type="EMBL" id="OUJ18804.1"/>
    </source>
</evidence>
<feature type="chain" id="PRO_5023371073" description="Arginine biosynthesis bifunctional protein ArgJ beta chain" evidence="7">
    <location>
        <begin position="169"/>
        <end position="374"/>
    </location>
</feature>
<dbReference type="AlphaFoldDB" id="A0A1Y3GF36"/>
<feature type="active site" description="Nucleophile" evidence="7">
    <location>
        <position position="169"/>
    </location>
</feature>
<dbReference type="PANTHER" id="PTHR23100">
    <property type="entry name" value="ARGININE BIOSYNTHESIS BIFUNCTIONAL PROTEIN ARGJ"/>
    <property type="match status" value="1"/>
</dbReference>
<comment type="catalytic activity">
    <reaction evidence="7">
        <text>N(2)-acetyl-L-ornithine + L-glutamate = N-acetyl-L-glutamate + L-ornithine</text>
        <dbReference type="Rhea" id="RHEA:15349"/>
        <dbReference type="ChEBI" id="CHEBI:29985"/>
        <dbReference type="ChEBI" id="CHEBI:44337"/>
        <dbReference type="ChEBI" id="CHEBI:46911"/>
        <dbReference type="ChEBI" id="CHEBI:57805"/>
        <dbReference type="EC" id="2.3.1.35"/>
    </reaction>
</comment>
<evidence type="ECO:0000256" key="3">
    <source>
        <dbReference type="ARBA" id="ARBA00022490"/>
    </source>
</evidence>
<keyword evidence="6 7" id="KW-0012">Acyltransferase</keyword>
<evidence type="ECO:0000256" key="5">
    <source>
        <dbReference type="ARBA" id="ARBA00022813"/>
    </source>
</evidence>
<dbReference type="UniPathway" id="UPA00068">
    <property type="reaction ID" value="UER00106"/>
</dbReference>
<comment type="pathway">
    <text evidence="7">Amino-acid biosynthesis; L-arginine biosynthesis; L-ornithine and N-acetyl-L-glutamate from L-glutamate and N(2)-acetyl-L-ornithine (cyclic): step 1/1.</text>
</comment>
<keyword evidence="7" id="KW-0055">Arginine biosynthesis</keyword>
<feature type="binding site" evidence="7">
    <location>
        <position position="371"/>
    </location>
    <ligand>
        <name>substrate</name>
    </ligand>
</feature>
<evidence type="ECO:0000313" key="9">
    <source>
        <dbReference type="Proteomes" id="UP000195137"/>
    </source>
</evidence>
<feature type="site" description="Involved in the stabilization of negative charge on the oxyanion by the formation of the oxyanion hole" evidence="7">
    <location>
        <position position="99"/>
    </location>
</feature>
<dbReference type="FunFam" id="3.10.20.340:FF:000003">
    <property type="entry name" value="Arginine biosynthesis bifunctional protein ArgJ"/>
    <property type="match status" value="1"/>
</dbReference>
<feature type="binding site" evidence="7">
    <location>
        <position position="251"/>
    </location>
    <ligand>
        <name>substrate</name>
    </ligand>
</feature>
<keyword evidence="3 7" id="KW-0963">Cytoplasm</keyword>
<comment type="catalytic activity">
    <reaction evidence="7">
        <text>L-glutamate + acetyl-CoA = N-acetyl-L-glutamate + CoA + H(+)</text>
        <dbReference type="Rhea" id="RHEA:24292"/>
        <dbReference type="ChEBI" id="CHEBI:15378"/>
        <dbReference type="ChEBI" id="CHEBI:29985"/>
        <dbReference type="ChEBI" id="CHEBI:44337"/>
        <dbReference type="ChEBI" id="CHEBI:57287"/>
        <dbReference type="ChEBI" id="CHEBI:57288"/>
        <dbReference type="EC" id="2.3.1.1"/>
    </reaction>
</comment>
<evidence type="ECO:0000256" key="1">
    <source>
        <dbReference type="ARBA" id="ARBA00004496"/>
    </source>
</evidence>
<comment type="function">
    <text evidence="7">Catalyzes two activities which are involved in the cyclic version of arginine biosynthesis: the synthesis of N-acetylglutamate from glutamate and acetyl-CoA as the acetyl donor, and of ornithine by transacetylation between N(2)-acetylornithine and glutamate.</text>
</comment>
<keyword evidence="4 7" id="KW-0808">Transferase</keyword>
<comment type="subcellular location">
    <subcellularLocation>
        <location evidence="1 7">Cytoplasm</location>
    </subcellularLocation>
</comment>
<feature type="binding site" evidence="7">
    <location>
        <position position="169"/>
    </location>
    <ligand>
        <name>substrate</name>
    </ligand>
</feature>
<comment type="pathway">
    <text evidence="7">Amino-acid biosynthesis; L-arginine biosynthesis; N(2)-acetyl-L-ornithine from L-glutamate: step 1/4.</text>
</comment>
<accession>A0A1Y3GF36</accession>
<evidence type="ECO:0000256" key="6">
    <source>
        <dbReference type="ARBA" id="ARBA00023315"/>
    </source>
</evidence>
<feature type="site" description="Cleavage; by autolysis" evidence="7">
    <location>
        <begin position="168"/>
        <end position="169"/>
    </location>
</feature>
<dbReference type="HAMAP" id="MF_01106">
    <property type="entry name" value="ArgJ"/>
    <property type="match status" value="1"/>
</dbReference>
<dbReference type="Proteomes" id="UP000195137">
    <property type="component" value="Unassembled WGS sequence"/>
</dbReference>
<name>A0A1Y3GF36_9EURY</name>
<feature type="binding site" evidence="7">
    <location>
        <position position="158"/>
    </location>
    <ligand>
        <name>substrate</name>
    </ligand>
</feature>
<evidence type="ECO:0000256" key="2">
    <source>
        <dbReference type="ARBA" id="ARBA00006774"/>
    </source>
</evidence>
<dbReference type="PANTHER" id="PTHR23100:SF0">
    <property type="entry name" value="ARGININE BIOSYNTHESIS BIFUNCTIONAL PROTEIN ARGJ, MITOCHONDRIAL"/>
    <property type="match status" value="1"/>
</dbReference>
<organism evidence="8 9">
    <name type="scientific">Methanonatronarchaeum thermophilum</name>
    <dbReference type="NCBI Taxonomy" id="1927129"/>
    <lineage>
        <taxon>Archaea</taxon>
        <taxon>Methanobacteriati</taxon>
        <taxon>Methanobacteriota</taxon>
        <taxon>Methanonatronarchaeia</taxon>
        <taxon>Methanonatronarchaeales</taxon>
        <taxon>Methanonatronarchaeaceae</taxon>
        <taxon>Methanonatronarchaeum</taxon>
    </lineage>
</organism>
<dbReference type="InterPro" id="IPR042195">
    <property type="entry name" value="ArgJ_beta_C"/>
</dbReference>
<dbReference type="GO" id="GO:0004358">
    <property type="term" value="F:L-glutamate N-acetyltransferase activity, acting on acetyl-L-ornithine as donor"/>
    <property type="evidence" value="ECO:0007669"/>
    <property type="project" value="UniProtKB-UniRule"/>
</dbReference>
<dbReference type="EC" id="2.3.1.35" evidence="7"/>
<gene>
    <name evidence="7" type="primary">argJ</name>
    <name evidence="8" type="ORF">AMET1_0455</name>
</gene>
<feature type="binding site" evidence="7">
    <location>
        <position position="136"/>
    </location>
    <ligand>
        <name>substrate</name>
    </ligand>
</feature>
<reference evidence="8 9" key="1">
    <citation type="submission" date="2016-12" db="EMBL/GenBank/DDBJ databases">
        <title>Discovery of methanogenic haloarchaea.</title>
        <authorList>
            <person name="Sorokin D.Y."/>
            <person name="Makarova K.S."/>
            <person name="Abbas B."/>
            <person name="Ferrer M."/>
            <person name="Golyshin P.N."/>
        </authorList>
    </citation>
    <scope>NUCLEOTIDE SEQUENCE [LARGE SCALE GENOMIC DNA]</scope>
    <source>
        <strain evidence="8">AMET1</strain>
    </source>
</reference>
<dbReference type="Gene3D" id="3.60.70.12">
    <property type="entry name" value="L-amino peptidase D-ALA esterase/amidase"/>
    <property type="match status" value="1"/>
</dbReference>
<dbReference type="GO" id="GO:0004042">
    <property type="term" value="F:L-glutamate N-acetyltransferase activity"/>
    <property type="evidence" value="ECO:0007669"/>
    <property type="project" value="UniProtKB-UniRule"/>
</dbReference>
<dbReference type="RefSeq" id="WP_086636863.1">
    <property type="nucleotide sequence ID" value="NZ_MRZU01000003.1"/>
</dbReference>
<sequence length="374" mass="40889">MSEKGICSVKGVKAYGFKDGKNGIAVISTPGRCVGTFTKNKVQAAPVVYSQNLLNEDPGIDNIIVNSGCANAFTGERGLKDARWMSKQMEGRNLVCSTGKIGSYLNRDWIQTAVEKAVRNIDTENGGIEAAKAIMTTDTEVKSIKIERDNYTVAGIAKGAGMIEPDMATMLAFIFTDIEIPQKEMENNFTKAVDNTFNMVVVDGDTSTNDTALLISTGKAEAEYTKNKKQVWKDIENVCKELAKKIAEDGEGSTKLIELSITNAKTEQEARKAAKTVLNSPLVKTAIYGEDPNFGRIVAALGRSKTNFHPEQIEIKINGKTVVKQGTINIDKEITEELKEKTIKIQINLNNGNAEIKGWGCDLTPEYIKINAEY</sequence>
<dbReference type="Gene3D" id="3.10.20.340">
    <property type="entry name" value="ArgJ beta chain, C-terminal domain"/>
    <property type="match status" value="1"/>
</dbReference>